<evidence type="ECO:0000313" key="2">
    <source>
        <dbReference type="EMBL" id="GJS70317.1"/>
    </source>
</evidence>
<protein>
    <submittedName>
        <fullName evidence="2">Uncharacterized protein</fullName>
    </submittedName>
</protein>
<comment type="caution">
    <text evidence="2">The sequence shown here is derived from an EMBL/GenBank/DDBJ whole genome shotgun (WGS) entry which is preliminary data.</text>
</comment>
<dbReference type="Proteomes" id="UP001151760">
    <property type="component" value="Unassembled WGS sequence"/>
</dbReference>
<feature type="region of interest" description="Disordered" evidence="1">
    <location>
        <begin position="1"/>
        <end position="47"/>
    </location>
</feature>
<evidence type="ECO:0000313" key="3">
    <source>
        <dbReference type="Proteomes" id="UP001151760"/>
    </source>
</evidence>
<organism evidence="2 3">
    <name type="scientific">Tanacetum coccineum</name>
    <dbReference type="NCBI Taxonomy" id="301880"/>
    <lineage>
        <taxon>Eukaryota</taxon>
        <taxon>Viridiplantae</taxon>
        <taxon>Streptophyta</taxon>
        <taxon>Embryophyta</taxon>
        <taxon>Tracheophyta</taxon>
        <taxon>Spermatophyta</taxon>
        <taxon>Magnoliopsida</taxon>
        <taxon>eudicotyledons</taxon>
        <taxon>Gunneridae</taxon>
        <taxon>Pentapetalae</taxon>
        <taxon>asterids</taxon>
        <taxon>campanulids</taxon>
        <taxon>Asterales</taxon>
        <taxon>Asteraceae</taxon>
        <taxon>Asteroideae</taxon>
        <taxon>Anthemideae</taxon>
        <taxon>Anthemidinae</taxon>
        <taxon>Tanacetum</taxon>
    </lineage>
</organism>
<reference evidence="2" key="1">
    <citation type="journal article" date="2022" name="Int. J. Mol. Sci.">
        <title>Draft Genome of Tanacetum Coccineum: Genomic Comparison of Closely Related Tanacetum-Family Plants.</title>
        <authorList>
            <person name="Yamashiro T."/>
            <person name="Shiraishi A."/>
            <person name="Nakayama K."/>
            <person name="Satake H."/>
        </authorList>
    </citation>
    <scope>NUCLEOTIDE SEQUENCE</scope>
</reference>
<proteinExistence type="predicted"/>
<sequence length="105" mass="11667">MSITGVLGRGWGSPTEGSRIDLRNNRKDRHDQAKDASSSGSTKELCRSEMKADGVRWSERDARESEVDCTLYPSLAATLSFQQFSNIFSATQQHLVTYNPTKLAL</sequence>
<reference evidence="2" key="2">
    <citation type="submission" date="2022-01" db="EMBL/GenBank/DDBJ databases">
        <authorList>
            <person name="Yamashiro T."/>
            <person name="Shiraishi A."/>
            <person name="Satake H."/>
            <person name="Nakayama K."/>
        </authorList>
    </citation>
    <scope>NUCLEOTIDE SEQUENCE</scope>
</reference>
<keyword evidence="3" id="KW-1185">Reference proteome</keyword>
<accession>A0ABQ4XZW1</accession>
<gene>
    <name evidence="2" type="ORF">Tco_0703158</name>
</gene>
<dbReference type="EMBL" id="BQNB010009926">
    <property type="protein sequence ID" value="GJS70317.1"/>
    <property type="molecule type" value="Genomic_DNA"/>
</dbReference>
<name>A0ABQ4XZW1_9ASTR</name>
<feature type="compositionally biased region" description="Basic and acidic residues" evidence="1">
    <location>
        <begin position="18"/>
        <end position="34"/>
    </location>
</feature>
<evidence type="ECO:0000256" key="1">
    <source>
        <dbReference type="SAM" id="MobiDB-lite"/>
    </source>
</evidence>